<dbReference type="EMBL" id="HBUF01549380">
    <property type="protein sequence ID" value="CAG6758336.1"/>
    <property type="molecule type" value="Transcribed_RNA"/>
</dbReference>
<protein>
    <submittedName>
        <fullName evidence="1">Uncharacterized protein</fullName>
    </submittedName>
</protein>
<reference evidence="1" key="1">
    <citation type="submission" date="2021-05" db="EMBL/GenBank/DDBJ databases">
        <authorList>
            <person name="Alioto T."/>
            <person name="Alioto T."/>
            <person name="Gomez Garrido J."/>
        </authorList>
    </citation>
    <scope>NUCLEOTIDE SEQUENCE</scope>
</reference>
<evidence type="ECO:0000313" key="1">
    <source>
        <dbReference type="EMBL" id="CAG6758336.1"/>
    </source>
</evidence>
<organism evidence="1">
    <name type="scientific">Cacopsylla melanoneura</name>
    <dbReference type="NCBI Taxonomy" id="428564"/>
    <lineage>
        <taxon>Eukaryota</taxon>
        <taxon>Metazoa</taxon>
        <taxon>Ecdysozoa</taxon>
        <taxon>Arthropoda</taxon>
        <taxon>Hexapoda</taxon>
        <taxon>Insecta</taxon>
        <taxon>Pterygota</taxon>
        <taxon>Neoptera</taxon>
        <taxon>Paraneoptera</taxon>
        <taxon>Hemiptera</taxon>
        <taxon>Sternorrhyncha</taxon>
        <taxon>Psylloidea</taxon>
        <taxon>Psyllidae</taxon>
        <taxon>Psyllinae</taxon>
        <taxon>Cacopsylla</taxon>
    </lineage>
</organism>
<name>A0A8D9ELS7_9HEMI</name>
<proteinExistence type="predicted"/>
<accession>A0A8D9ELS7</accession>
<sequence>MCACIRTCVTYWQRVIINYRRDGFCRICSLIPRLMSSKKNRNPFSPCHPRVVWRQTIRPSPHPTQATQPTHNVATHTVRVTLTWTLTPSPCWEQAIRRRHMIWERVVVAAAVVNFL</sequence>
<dbReference type="AlphaFoldDB" id="A0A8D9ELS7"/>